<organism evidence="3 4">
    <name type="scientific">Podospora aff. communis PSN243</name>
    <dbReference type="NCBI Taxonomy" id="3040156"/>
    <lineage>
        <taxon>Eukaryota</taxon>
        <taxon>Fungi</taxon>
        <taxon>Dikarya</taxon>
        <taxon>Ascomycota</taxon>
        <taxon>Pezizomycotina</taxon>
        <taxon>Sordariomycetes</taxon>
        <taxon>Sordariomycetidae</taxon>
        <taxon>Sordariales</taxon>
        <taxon>Podosporaceae</taxon>
        <taxon>Podospora</taxon>
    </lineage>
</organism>
<dbReference type="Proteomes" id="UP001321760">
    <property type="component" value="Unassembled WGS sequence"/>
</dbReference>
<dbReference type="PANTHER" id="PTHR46411">
    <property type="entry name" value="FAMILY ATPASE, PUTATIVE-RELATED"/>
    <property type="match status" value="1"/>
</dbReference>
<sequence>MSQPAGLGEYQNAVSKGTSTTPGGEDGDAGPTFNSKFEDIKEIWQNGSVLTVTKTQNQFKGPGQKKRRFGEYSLILRRKIDLNDPGRLTLQLELQSDTLRQEFRRLARGFTSISLNHDPIIIRSPYSELYHCREKIRETIAAVTSEDLRQELQLLVTFEDQYMATSIAAIEAFKRSRTIEFFWLWGLFRPGCQVVLQNTSATAAPIEWCAILKSFVIQQDEDGASWTIVVTHTCFNGQKFGTGESAFQFPAFSGTIPINQLPAYPLEYHDRKELLIEAAIECGEMFENYCRRSAQYSVPPVGTTMAYEGPFWTLRSENEPSRRGCRIHDSPSATISGRVVVDVEGFLREHPVFRDTLLPEMRHNDTVAIGYGDDDSSIDSHRFFHHRRYRQYRRGTGDSMALASLQAQPPLSNDQRQTCSPFLPAFSFSSRQWGFVLIHELEEVKWNTEVYHKLQIDTKVKSTIHGVVKSHSARTTNFDDFIQGKGRGLVFLLHGPPGCGKTMTAESIAESLEKPLYSVNGGELGTSATSIQGALEKVFSLVSRWDAIFLLDEADAFLAQRSDSVEKNAPISVFLRVLEYQAGIIFLTTNRMKNIDSAFHSRIHVSIAYSALDAERKRVIWVELAKQKCGCALSPEQALELGALDVDGRTIKNVLRLASLFAAARGPEEDMKFEDIKAVLPLATAEMKSP</sequence>
<evidence type="ECO:0000313" key="4">
    <source>
        <dbReference type="Proteomes" id="UP001321760"/>
    </source>
</evidence>
<dbReference type="InterPro" id="IPR054289">
    <property type="entry name" value="DUF7025"/>
</dbReference>
<dbReference type="InterPro" id="IPR003593">
    <property type="entry name" value="AAA+_ATPase"/>
</dbReference>
<evidence type="ECO:0000259" key="2">
    <source>
        <dbReference type="SMART" id="SM00382"/>
    </source>
</evidence>
<feature type="domain" description="AAA+ ATPase" evidence="2">
    <location>
        <begin position="487"/>
        <end position="613"/>
    </location>
</feature>
<keyword evidence="4" id="KW-1185">Reference proteome</keyword>
<dbReference type="CDD" id="cd19481">
    <property type="entry name" value="RecA-like_protease"/>
    <property type="match status" value="1"/>
</dbReference>
<protein>
    <recommendedName>
        <fullName evidence="2">AAA+ ATPase domain-containing protein</fullName>
    </recommendedName>
</protein>
<feature type="region of interest" description="Disordered" evidence="1">
    <location>
        <begin position="1"/>
        <end position="32"/>
    </location>
</feature>
<feature type="compositionally biased region" description="Polar residues" evidence="1">
    <location>
        <begin position="12"/>
        <end position="22"/>
    </location>
</feature>
<gene>
    <name evidence="3" type="ORF">QBC34DRAFT_403999</name>
</gene>
<dbReference type="SMART" id="SM00382">
    <property type="entry name" value="AAA"/>
    <property type="match status" value="1"/>
</dbReference>
<comment type="caution">
    <text evidence="3">The sequence shown here is derived from an EMBL/GenBank/DDBJ whole genome shotgun (WGS) entry which is preliminary data.</text>
</comment>
<dbReference type="InterPro" id="IPR027417">
    <property type="entry name" value="P-loop_NTPase"/>
</dbReference>
<dbReference type="GO" id="GO:0005524">
    <property type="term" value="F:ATP binding"/>
    <property type="evidence" value="ECO:0007669"/>
    <property type="project" value="InterPro"/>
</dbReference>
<dbReference type="Gene3D" id="3.40.50.300">
    <property type="entry name" value="P-loop containing nucleotide triphosphate hydrolases"/>
    <property type="match status" value="1"/>
</dbReference>
<dbReference type="Pfam" id="PF00004">
    <property type="entry name" value="AAA"/>
    <property type="match status" value="1"/>
</dbReference>
<evidence type="ECO:0000313" key="3">
    <source>
        <dbReference type="EMBL" id="KAK4449796.1"/>
    </source>
</evidence>
<evidence type="ECO:0000256" key="1">
    <source>
        <dbReference type="SAM" id="MobiDB-lite"/>
    </source>
</evidence>
<dbReference type="EMBL" id="MU865935">
    <property type="protein sequence ID" value="KAK4449796.1"/>
    <property type="molecule type" value="Genomic_DNA"/>
</dbReference>
<reference evidence="3" key="2">
    <citation type="submission" date="2023-05" db="EMBL/GenBank/DDBJ databases">
        <authorList>
            <consortium name="Lawrence Berkeley National Laboratory"/>
            <person name="Steindorff A."/>
            <person name="Hensen N."/>
            <person name="Bonometti L."/>
            <person name="Westerberg I."/>
            <person name="Brannstrom I.O."/>
            <person name="Guillou S."/>
            <person name="Cros-Aarteil S."/>
            <person name="Calhoun S."/>
            <person name="Haridas S."/>
            <person name="Kuo A."/>
            <person name="Mondo S."/>
            <person name="Pangilinan J."/>
            <person name="Riley R."/>
            <person name="Labutti K."/>
            <person name="Andreopoulos B."/>
            <person name="Lipzen A."/>
            <person name="Chen C."/>
            <person name="Yanf M."/>
            <person name="Daum C."/>
            <person name="Ng V."/>
            <person name="Clum A."/>
            <person name="Ohm R."/>
            <person name="Martin F."/>
            <person name="Silar P."/>
            <person name="Natvig D."/>
            <person name="Lalanne C."/>
            <person name="Gautier V."/>
            <person name="Ament-Velasquez S.L."/>
            <person name="Kruys A."/>
            <person name="Hutchinson M.I."/>
            <person name="Powell A.J."/>
            <person name="Barry K."/>
            <person name="Miller A.N."/>
            <person name="Grigoriev I.V."/>
            <person name="Debuchy R."/>
            <person name="Gladieux P."/>
            <person name="Thoren M.H."/>
            <person name="Johannesson H."/>
        </authorList>
    </citation>
    <scope>NUCLEOTIDE SEQUENCE</scope>
    <source>
        <strain evidence="3">PSN243</strain>
    </source>
</reference>
<dbReference type="GO" id="GO:0016887">
    <property type="term" value="F:ATP hydrolysis activity"/>
    <property type="evidence" value="ECO:0007669"/>
    <property type="project" value="InterPro"/>
</dbReference>
<accession>A0AAV9GT29</accession>
<reference evidence="3" key="1">
    <citation type="journal article" date="2023" name="Mol. Phylogenet. Evol.">
        <title>Genome-scale phylogeny and comparative genomics of the fungal order Sordariales.</title>
        <authorList>
            <person name="Hensen N."/>
            <person name="Bonometti L."/>
            <person name="Westerberg I."/>
            <person name="Brannstrom I.O."/>
            <person name="Guillou S."/>
            <person name="Cros-Aarteil S."/>
            <person name="Calhoun S."/>
            <person name="Haridas S."/>
            <person name="Kuo A."/>
            <person name="Mondo S."/>
            <person name="Pangilinan J."/>
            <person name="Riley R."/>
            <person name="LaButti K."/>
            <person name="Andreopoulos B."/>
            <person name="Lipzen A."/>
            <person name="Chen C."/>
            <person name="Yan M."/>
            <person name="Daum C."/>
            <person name="Ng V."/>
            <person name="Clum A."/>
            <person name="Steindorff A."/>
            <person name="Ohm R.A."/>
            <person name="Martin F."/>
            <person name="Silar P."/>
            <person name="Natvig D.O."/>
            <person name="Lalanne C."/>
            <person name="Gautier V."/>
            <person name="Ament-Velasquez S.L."/>
            <person name="Kruys A."/>
            <person name="Hutchinson M.I."/>
            <person name="Powell A.J."/>
            <person name="Barry K."/>
            <person name="Miller A.N."/>
            <person name="Grigoriev I.V."/>
            <person name="Debuchy R."/>
            <person name="Gladieux P."/>
            <person name="Hiltunen Thoren M."/>
            <person name="Johannesson H."/>
        </authorList>
    </citation>
    <scope>NUCLEOTIDE SEQUENCE</scope>
    <source>
        <strain evidence="3">PSN243</strain>
    </source>
</reference>
<dbReference type="SUPFAM" id="SSF52540">
    <property type="entry name" value="P-loop containing nucleoside triphosphate hydrolases"/>
    <property type="match status" value="1"/>
</dbReference>
<dbReference type="PANTHER" id="PTHR46411:SF2">
    <property type="entry name" value="AAA+ ATPASE DOMAIN-CONTAINING PROTEIN"/>
    <property type="match status" value="1"/>
</dbReference>
<dbReference type="AlphaFoldDB" id="A0AAV9GT29"/>
<proteinExistence type="predicted"/>
<name>A0AAV9GT29_9PEZI</name>
<dbReference type="InterPro" id="IPR003959">
    <property type="entry name" value="ATPase_AAA_core"/>
</dbReference>
<dbReference type="Pfam" id="PF22942">
    <property type="entry name" value="DUF7025"/>
    <property type="match status" value="1"/>
</dbReference>